<dbReference type="Gene3D" id="3.90.400.10">
    <property type="entry name" value="Oligo-1,6-glucosidase, Domain 2"/>
    <property type="match status" value="1"/>
</dbReference>
<dbReference type="GO" id="GO:0004556">
    <property type="term" value="F:alpha-amylase activity"/>
    <property type="evidence" value="ECO:0007669"/>
    <property type="project" value="TreeGrafter"/>
</dbReference>
<dbReference type="GO" id="GO:0009313">
    <property type="term" value="P:oligosaccharide catabolic process"/>
    <property type="evidence" value="ECO:0007669"/>
    <property type="project" value="TreeGrafter"/>
</dbReference>
<sequence>MQSMENYRGREEIVYQVYPKSFCDSDGDDIGDLKGITEKLGYLKDLGITMLWICPVYASPMDDNGYDISDYYSMNPMFGTMDEMEQLIHEAGRKGIKIMMDLVLNHTSDEHEWFRKALADPQSKYRDYYIFETLQNGCPPSNLRSVFGGSVWEPVPGTDEYYFHSFSKKQPDLNWENKEMRSELYEMIRWWMNKGIAGFRVDAINFIKKDLNASVIKPDGKDGLASCFPYTRNVEGIQKFLKEMRKEVFEPCGCITVSEAVDVPYSELGNYIGDQGCFSMMFDFHYTNFDLEGNDEKWHKRKDWTMEEFRELLFESQEEIQKTGWQGLFIENHDQPRAVNKFFPFKEDQTYEASTVLAGMYFFLRGTPFIYQGQELGVKNVWRDSIESFDDIESRGQYETALSDGCTKEEALYYINLRSRDNARQMIDWEEAGRQENDKKSVLSFYKEMTALRKRESCLVQGSFKPHREYGKDVVAYERNDGFTRILVLCNFSKIRQEIKNVDGKILLSNQPVIQGFLEPFQVIVIKK</sequence>
<evidence type="ECO:0000313" key="6">
    <source>
        <dbReference type="Proteomes" id="UP000298653"/>
    </source>
</evidence>
<evidence type="ECO:0000256" key="1">
    <source>
        <dbReference type="ARBA" id="ARBA00008061"/>
    </source>
</evidence>
<keyword evidence="3" id="KW-0326">Glycosidase</keyword>
<dbReference type="KEGG" id="arf:AR1Y2_0781"/>
<organism evidence="5 6">
    <name type="scientific">Anaerostipes rhamnosivorans</name>
    <dbReference type="NCBI Taxonomy" id="1229621"/>
    <lineage>
        <taxon>Bacteria</taxon>
        <taxon>Bacillati</taxon>
        <taxon>Bacillota</taxon>
        <taxon>Clostridia</taxon>
        <taxon>Lachnospirales</taxon>
        <taxon>Lachnospiraceae</taxon>
        <taxon>Anaerostipes</taxon>
    </lineage>
</organism>
<dbReference type="CDD" id="cd11333">
    <property type="entry name" value="AmyAc_SI_OligoGlu_DGase"/>
    <property type="match status" value="1"/>
</dbReference>
<evidence type="ECO:0000256" key="2">
    <source>
        <dbReference type="ARBA" id="ARBA00022801"/>
    </source>
</evidence>
<dbReference type="InterPro" id="IPR006047">
    <property type="entry name" value="GH13_cat_dom"/>
</dbReference>
<dbReference type="PANTHER" id="PTHR10357:SF179">
    <property type="entry name" value="NEUTRAL AND BASIC AMINO ACID TRANSPORT PROTEIN RBAT"/>
    <property type="match status" value="1"/>
</dbReference>
<keyword evidence="6" id="KW-1185">Reference proteome</keyword>
<dbReference type="EMBL" id="CP040058">
    <property type="protein sequence ID" value="QCP34235.1"/>
    <property type="molecule type" value="Genomic_DNA"/>
</dbReference>
<dbReference type="PANTHER" id="PTHR10357">
    <property type="entry name" value="ALPHA-AMYLASE FAMILY MEMBER"/>
    <property type="match status" value="1"/>
</dbReference>
<comment type="similarity">
    <text evidence="1">Belongs to the glycosyl hydrolase 13 family.</text>
</comment>
<evidence type="ECO:0000259" key="4">
    <source>
        <dbReference type="SMART" id="SM00642"/>
    </source>
</evidence>
<dbReference type="AlphaFoldDB" id="A0A4P8IC56"/>
<dbReference type="Proteomes" id="UP000298653">
    <property type="component" value="Chromosome"/>
</dbReference>
<evidence type="ECO:0000313" key="5">
    <source>
        <dbReference type="EMBL" id="QCP34235.1"/>
    </source>
</evidence>
<reference evidence="5 6" key="1">
    <citation type="submission" date="2019-05" db="EMBL/GenBank/DDBJ databases">
        <title>Complete genome sequencing of Anaerostipes rhamnosivorans.</title>
        <authorList>
            <person name="Bui T.P.N."/>
            <person name="de Vos W.M."/>
        </authorList>
    </citation>
    <scope>NUCLEOTIDE SEQUENCE [LARGE SCALE GENOMIC DNA]</scope>
    <source>
        <strain evidence="5 6">1y2</strain>
    </source>
</reference>
<gene>
    <name evidence="5" type="ORF">AR1Y2_0781</name>
</gene>
<dbReference type="InterPro" id="IPR045857">
    <property type="entry name" value="O16G_dom_2"/>
</dbReference>
<protein>
    <submittedName>
        <fullName evidence="5">Family 13 glycosyl hydrolase</fullName>
    </submittedName>
</protein>
<proteinExistence type="inferred from homology"/>
<evidence type="ECO:0000256" key="3">
    <source>
        <dbReference type="ARBA" id="ARBA00023295"/>
    </source>
</evidence>
<dbReference type="Gene3D" id="3.20.20.80">
    <property type="entry name" value="Glycosidases"/>
    <property type="match status" value="1"/>
</dbReference>
<dbReference type="FunFam" id="3.90.400.10:FF:000002">
    <property type="entry name" value="Sucrose isomerase"/>
    <property type="match status" value="1"/>
</dbReference>
<dbReference type="Pfam" id="PF00128">
    <property type="entry name" value="Alpha-amylase"/>
    <property type="match status" value="1"/>
</dbReference>
<dbReference type="SUPFAM" id="SSF51445">
    <property type="entry name" value="(Trans)glycosidases"/>
    <property type="match status" value="1"/>
</dbReference>
<feature type="domain" description="Glycosyl hydrolase family 13 catalytic" evidence="4">
    <location>
        <begin position="16"/>
        <end position="424"/>
    </location>
</feature>
<accession>A0A4P8IC56</accession>
<dbReference type="SMART" id="SM00642">
    <property type="entry name" value="Aamy"/>
    <property type="match status" value="1"/>
</dbReference>
<name>A0A4P8IC56_9FIRM</name>
<dbReference type="InterPro" id="IPR017853">
    <property type="entry name" value="GH"/>
</dbReference>
<dbReference type="SUPFAM" id="SSF51011">
    <property type="entry name" value="Glycosyl hydrolase domain"/>
    <property type="match status" value="1"/>
</dbReference>
<keyword evidence="2 5" id="KW-0378">Hydrolase</keyword>